<feature type="compositionally biased region" description="Low complexity" evidence="1">
    <location>
        <begin position="311"/>
        <end position="327"/>
    </location>
</feature>
<dbReference type="Proteomes" id="UP000033188">
    <property type="component" value="Chromosome 3"/>
</dbReference>
<organism evidence="2 3">
    <name type="scientific">Babesia bigemina</name>
    <dbReference type="NCBI Taxonomy" id="5866"/>
    <lineage>
        <taxon>Eukaryota</taxon>
        <taxon>Sar</taxon>
        <taxon>Alveolata</taxon>
        <taxon>Apicomplexa</taxon>
        <taxon>Aconoidasida</taxon>
        <taxon>Piroplasmida</taxon>
        <taxon>Babesiidae</taxon>
        <taxon>Babesia</taxon>
    </lineage>
</organism>
<evidence type="ECO:0000313" key="2">
    <source>
        <dbReference type="EMBL" id="CDR97340.1"/>
    </source>
</evidence>
<dbReference type="AlphaFoldDB" id="A0A061DEI5"/>
<dbReference type="EMBL" id="LK391709">
    <property type="protein sequence ID" value="CDR97340.1"/>
    <property type="molecule type" value="Genomic_DNA"/>
</dbReference>
<sequence length="373" mass="41057">MVYNSLTEAPHNLKEGIDWLIAVKGTAAKSNLAAMGAAVHKFLVDKPVGHTVVPALEVVKLNVKDFMDQNELKNMPYVKELRSRYSSPVRKYGTPFFIHRADESIYKNIVKTRKMRPDIITNKVTDVVYGCEKFLNTIKVDNKYESAYSSEATWEKSCSEKPEDCAAVFVGIAPMLCAGLRSLRIASDSGSLSCLGKSKTNVGNILSALGYNDPKCIYNSNASYVYNALKNLRLRMFLTLYDLSGFWAFYGSNKIEAVREKPVDPVIPEAEPSVDGEGEQSVIPEAEPSVDGEGEQSVIPEVEPSVDGEGEQSVIPEVEPSVEPVQPEVDDVEQPVKVAKAADVVKSAKKAARKVSKKALQNEEKQQRAFSTQ</sequence>
<proteinExistence type="predicted"/>
<dbReference type="KEGG" id="bbig:BBBOND_0312430"/>
<name>A0A061DEI5_BABBI</name>
<dbReference type="GeneID" id="24565881"/>
<reference evidence="3" key="1">
    <citation type="journal article" date="2014" name="Nucleic Acids Res.">
        <title>The evolutionary dynamics of variant antigen genes in Babesia reveal a history of genomic innovation underlying host-parasite interaction.</title>
        <authorList>
            <person name="Jackson A.P."/>
            <person name="Otto T.D."/>
            <person name="Darby A."/>
            <person name="Ramaprasad A."/>
            <person name="Xia D."/>
            <person name="Echaide I.E."/>
            <person name="Farber M."/>
            <person name="Gahlot S."/>
            <person name="Gamble J."/>
            <person name="Gupta D."/>
            <person name="Gupta Y."/>
            <person name="Jackson L."/>
            <person name="Malandrin L."/>
            <person name="Malas T.B."/>
            <person name="Moussa E."/>
            <person name="Nair M."/>
            <person name="Reid A.J."/>
            <person name="Sanders M."/>
            <person name="Sharma J."/>
            <person name="Tracey A."/>
            <person name="Quail M.A."/>
            <person name="Weir W."/>
            <person name="Wastling J.M."/>
            <person name="Hall N."/>
            <person name="Willadsen P."/>
            <person name="Lingelbach K."/>
            <person name="Shiels B."/>
            <person name="Tait A."/>
            <person name="Berriman M."/>
            <person name="Allred D.R."/>
            <person name="Pain A."/>
        </authorList>
    </citation>
    <scope>NUCLEOTIDE SEQUENCE [LARGE SCALE GENOMIC DNA]</scope>
    <source>
        <strain evidence="3">Bond</strain>
    </source>
</reference>
<dbReference type="RefSeq" id="XP_012769526.1">
    <property type="nucleotide sequence ID" value="XM_012914072.1"/>
</dbReference>
<protein>
    <submittedName>
        <fullName evidence="2">Uncharacterized protein</fullName>
    </submittedName>
</protein>
<dbReference type="VEuPathDB" id="PiroplasmaDB:BBBOND_0312430"/>
<feature type="region of interest" description="Disordered" evidence="1">
    <location>
        <begin position="268"/>
        <end position="334"/>
    </location>
</feature>
<keyword evidence="3" id="KW-1185">Reference proteome</keyword>
<accession>A0A061DEI5</accession>
<gene>
    <name evidence="2" type="ORF">BBBOND_0312430</name>
</gene>
<evidence type="ECO:0000256" key="1">
    <source>
        <dbReference type="SAM" id="MobiDB-lite"/>
    </source>
</evidence>
<evidence type="ECO:0000313" key="3">
    <source>
        <dbReference type="Proteomes" id="UP000033188"/>
    </source>
</evidence>
<dbReference type="OrthoDB" id="627829at2759"/>
<feature type="region of interest" description="Disordered" evidence="1">
    <location>
        <begin position="352"/>
        <end position="373"/>
    </location>
</feature>